<feature type="compositionally biased region" description="Basic and acidic residues" evidence="1">
    <location>
        <begin position="329"/>
        <end position="339"/>
    </location>
</feature>
<feature type="compositionally biased region" description="Basic and acidic residues" evidence="1">
    <location>
        <begin position="53"/>
        <end position="65"/>
    </location>
</feature>
<feature type="region of interest" description="Disordered" evidence="1">
    <location>
        <begin position="1"/>
        <end position="71"/>
    </location>
</feature>
<protein>
    <recommendedName>
        <fullName evidence="2">PH domain-containing protein</fullName>
    </recommendedName>
</protein>
<comment type="caution">
    <text evidence="3">The sequence shown here is derived from an EMBL/GenBank/DDBJ whole genome shotgun (WGS) entry which is preliminary data.</text>
</comment>
<dbReference type="PROSITE" id="PS50003">
    <property type="entry name" value="PH_DOMAIN"/>
    <property type="match status" value="1"/>
</dbReference>
<dbReference type="Pfam" id="PF15406">
    <property type="entry name" value="PH_6"/>
    <property type="match status" value="1"/>
</dbReference>
<evidence type="ECO:0000313" key="3">
    <source>
        <dbReference type="EMBL" id="OXV10175.1"/>
    </source>
</evidence>
<accession>A0A232M186</accession>
<dbReference type="Gene3D" id="2.30.29.30">
    <property type="entry name" value="Pleckstrin-homology domain (PH domain)/Phosphotyrosine-binding domain (PTB)"/>
    <property type="match status" value="1"/>
</dbReference>
<dbReference type="OrthoDB" id="5593352at2759"/>
<evidence type="ECO:0000256" key="1">
    <source>
        <dbReference type="SAM" id="MobiDB-lite"/>
    </source>
</evidence>
<dbReference type="PANTHER" id="PTHR42073:SF1">
    <property type="entry name" value="MEIOTIC EXPRESSION UP-REGULATED PROTEIN 6"/>
    <property type="match status" value="1"/>
</dbReference>
<dbReference type="EMBL" id="NPHW01003086">
    <property type="protein sequence ID" value="OXV10175.1"/>
    <property type="molecule type" value="Genomic_DNA"/>
</dbReference>
<dbReference type="InterPro" id="IPR001849">
    <property type="entry name" value="PH_domain"/>
</dbReference>
<dbReference type="InterPro" id="IPR039483">
    <property type="entry name" value="Meu6_PH_dom"/>
</dbReference>
<evidence type="ECO:0000313" key="4">
    <source>
        <dbReference type="Proteomes" id="UP000243515"/>
    </source>
</evidence>
<organism evidence="3 4">
    <name type="scientific">Elaphomyces granulatus</name>
    <dbReference type="NCBI Taxonomy" id="519963"/>
    <lineage>
        <taxon>Eukaryota</taxon>
        <taxon>Fungi</taxon>
        <taxon>Dikarya</taxon>
        <taxon>Ascomycota</taxon>
        <taxon>Pezizomycotina</taxon>
        <taxon>Eurotiomycetes</taxon>
        <taxon>Eurotiomycetidae</taxon>
        <taxon>Eurotiales</taxon>
        <taxon>Elaphomycetaceae</taxon>
        <taxon>Elaphomyces</taxon>
    </lineage>
</organism>
<feature type="compositionally biased region" description="Basic and acidic residues" evidence="1">
    <location>
        <begin position="296"/>
        <end position="306"/>
    </location>
</feature>
<proteinExistence type="predicted"/>
<feature type="compositionally biased region" description="Basic and acidic residues" evidence="1">
    <location>
        <begin position="260"/>
        <end position="271"/>
    </location>
</feature>
<dbReference type="Proteomes" id="UP000243515">
    <property type="component" value="Unassembled WGS sequence"/>
</dbReference>
<dbReference type="SUPFAM" id="SSF50729">
    <property type="entry name" value="PH domain-like"/>
    <property type="match status" value="1"/>
</dbReference>
<feature type="domain" description="PH" evidence="2">
    <location>
        <begin position="67"/>
        <end position="186"/>
    </location>
</feature>
<dbReference type="InterPro" id="IPR011993">
    <property type="entry name" value="PH-like_dom_sf"/>
</dbReference>
<feature type="compositionally biased region" description="Low complexity" evidence="1">
    <location>
        <begin position="273"/>
        <end position="295"/>
    </location>
</feature>
<feature type="compositionally biased region" description="Low complexity" evidence="1">
    <location>
        <begin position="364"/>
        <end position="385"/>
    </location>
</feature>
<gene>
    <name evidence="3" type="ORF">Egran_02064</name>
</gene>
<name>A0A232M186_9EURO</name>
<feature type="compositionally biased region" description="Basic and acidic residues" evidence="1">
    <location>
        <begin position="485"/>
        <end position="514"/>
    </location>
</feature>
<sequence>MSDTQKPVEETSAVAPASTEPPAVEPAPEVSAVDTAKADTAPATETTEAPAEQPKEEPPKEESKEVTPASDGILGYKAPGLVKSFRFLKRYFYFSDEAVEIKQLSAVAHPHAAWASQTGRGLLFFTKRAEDKATPVGIFNLSDISDLSKEGSNEFIFKVNGQKYGFQASSSTERDSWIVALEAKSTEAKAEKDTIISSEGYKTELEKLTKPPVVAAESSPKKSVDKAKEAVKKDESGPATDDKSRSLSRKRASIFGTIRGRKDVEEKKEETPAEPVLEAPATTEPPAEASTAAEGSEGKEEEKKSETPAPKTKRASIFGSIFQKVTSPNHEKPEKEAAKETTVSSTAPQLENPVDESASKPIEPESVTAPAESEATAPTEPASSSKGLLSLFKDITKTDEKKSEEKDDKKDEAPATTEPKEKRRPSIFGLGPKKEKKAEVPEGDAAEVEAKPKKLSIFRRPSRVKASEGKKEKEAVATAETVPEDDNKPEPISKDAPVEEKPTENAEAADKANEPEVPVEPVNVASSSVPVQAAA</sequence>
<feature type="region of interest" description="Disordered" evidence="1">
    <location>
        <begin position="211"/>
        <end position="535"/>
    </location>
</feature>
<dbReference type="AlphaFoldDB" id="A0A232M186"/>
<dbReference type="PANTHER" id="PTHR42073">
    <property type="entry name" value="MEIOTIC EXPRESSION UP-REGULATED PROTEIN 6"/>
    <property type="match status" value="1"/>
</dbReference>
<feature type="compositionally biased region" description="Basic and acidic residues" evidence="1">
    <location>
        <begin position="394"/>
        <end position="421"/>
    </location>
</feature>
<reference evidence="3 4" key="1">
    <citation type="journal article" date="2015" name="Environ. Microbiol.">
        <title>Metagenome sequence of Elaphomyces granulatus from sporocarp tissue reveals Ascomycota ectomycorrhizal fingerprints of genome expansion and a Proteobacteria-rich microbiome.</title>
        <authorList>
            <person name="Quandt C.A."/>
            <person name="Kohler A."/>
            <person name="Hesse C.N."/>
            <person name="Sharpton T.J."/>
            <person name="Martin F."/>
            <person name="Spatafora J.W."/>
        </authorList>
    </citation>
    <scope>NUCLEOTIDE SEQUENCE [LARGE SCALE GENOMIC DNA]</scope>
    <source>
        <strain evidence="3 4">OSC145934</strain>
    </source>
</reference>
<feature type="compositionally biased region" description="Basic and acidic residues" evidence="1">
    <location>
        <begin position="219"/>
        <end position="245"/>
    </location>
</feature>
<feature type="compositionally biased region" description="Low complexity" evidence="1">
    <location>
        <begin position="11"/>
        <end position="52"/>
    </location>
</feature>
<dbReference type="CDD" id="cd00821">
    <property type="entry name" value="PH"/>
    <property type="match status" value="1"/>
</dbReference>
<feature type="compositionally biased region" description="Basic residues" evidence="1">
    <location>
        <begin position="453"/>
        <end position="463"/>
    </location>
</feature>
<keyword evidence="4" id="KW-1185">Reference proteome</keyword>
<evidence type="ECO:0000259" key="2">
    <source>
        <dbReference type="PROSITE" id="PS50003"/>
    </source>
</evidence>
<feature type="compositionally biased region" description="Basic and acidic residues" evidence="1">
    <location>
        <begin position="465"/>
        <end position="475"/>
    </location>
</feature>
<feature type="compositionally biased region" description="Low complexity" evidence="1">
    <location>
        <begin position="515"/>
        <end position="535"/>
    </location>
</feature>
<dbReference type="InterPro" id="IPR039712">
    <property type="entry name" value="Meu6"/>
</dbReference>